<protein>
    <submittedName>
        <fullName evidence="2">Acyl-CoA-binding protein</fullName>
    </submittedName>
</protein>
<dbReference type="SUPFAM" id="SSF47027">
    <property type="entry name" value="Acyl-CoA binding protein"/>
    <property type="match status" value="1"/>
</dbReference>
<reference evidence="2" key="1">
    <citation type="submission" date="2023-06" db="EMBL/GenBank/DDBJ databases">
        <title>Robiginitalea aurantiacus sp. nov. and Algoriphagus sediminis sp. nov., isolated from coastal sediment.</title>
        <authorList>
            <person name="Zhou Z.Y."/>
            <person name="An J."/>
            <person name="Jia Y.W."/>
            <person name="Du Z.J."/>
        </authorList>
    </citation>
    <scope>NUCLEOTIDE SEQUENCE</scope>
    <source>
        <strain evidence="2">M39</strain>
    </source>
</reference>
<dbReference type="Gene3D" id="1.20.80.10">
    <property type="match status" value="1"/>
</dbReference>
<evidence type="ECO:0000259" key="1">
    <source>
        <dbReference type="Pfam" id="PF00887"/>
    </source>
</evidence>
<dbReference type="Proteomes" id="UP001174839">
    <property type="component" value="Unassembled WGS sequence"/>
</dbReference>
<dbReference type="InterPro" id="IPR014352">
    <property type="entry name" value="FERM/acyl-CoA-bd_prot_sf"/>
</dbReference>
<dbReference type="RefSeq" id="WP_289725723.1">
    <property type="nucleotide sequence ID" value="NZ_JAUDUY010000008.1"/>
</dbReference>
<dbReference type="InterPro" id="IPR000582">
    <property type="entry name" value="Acyl-CoA-binding_protein"/>
</dbReference>
<comment type="caution">
    <text evidence="2">The sequence shown here is derived from an EMBL/GenBank/DDBJ whole genome shotgun (WGS) entry which is preliminary data.</text>
</comment>
<organism evidence="2 3">
    <name type="scientific">Robiginitalea aurantiaca</name>
    <dbReference type="NCBI Taxonomy" id="3056915"/>
    <lineage>
        <taxon>Bacteria</taxon>
        <taxon>Pseudomonadati</taxon>
        <taxon>Bacteroidota</taxon>
        <taxon>Flavobacteriia</taxon>
        <taxon>Flavobacteriales</taxon>
        <taxon>Flavobacteriaceae</taxon>
        <taxon>Robiginitalea</taxon>
    </lineage>
</organism>
<sequence length="88" mass="10138">MKNEKLHKDFKEAVAYINNYNRLLPADLLLKLYAYYKIAHNNYSNPGSKTPLINAFKANALIQAQDVSPEIAMQTYIELVENHVRKLS</sequence>
<name>A0ABT7WHF5_9FLAO</name>
<evidence type="ECO:0000313" key="2">
    <source>
        <dbReference type="EMBL" id="MDM9632356.1"/>
    </source>
</evidence>
<keyword evidence="3" id="KW-1185">Reference proteome</keyword>
<evidence type="ECO:0000313" key="3">
    <source>
        <dbReference type="Proteomes" id="UP001174839"/>
    </source>
</evidence>
<accession>A0ABT7WHF5</accession>
<feature type="domain" description="ACB" evidence="1">
    <location>
        <begin position="8"/>
        <end position="80"/>
    </location>
</feature>
<dbReference type="Pfam" id="PF00887">
    <property type="entry name" value="ACBP"/>
    <property type="match status" value="1"/>
</dbReference>
<dbReference type="EMBL" id="JAUDUY010000008">
    <property type="protein sequence ID" value="MDM9632356.1"/>
    <property type="molecule type" value="Genomic_DNA"/>
</dbReference>
<dbReference type="InterPro" id="IPR035984">
    <property type="entry name" value="Acyl-CoA-binding_sf"/>
</dbReference>
<gene>
    <name evidence="2" type="ORF">QU605_12800</name>
</gene>
<proteinExistence type="predicted"/>